<reference evidence="1 2" key="1">
    <citation type="submission" date="2011-01" db="EMBL/GenBank/DDBJ databases">
        <authorList>
            <person name="Weinstock G."/>
            <person name="Sodergren E."/>
            <person name="Clifton S."/>
            <person name="Fulton L."/>
            <person name="Fulton B."/>
            <person name="Courtney L."/>
            <person name="Fronick C."/>
            <person name="Harrison M."/>
            <person name="Strong C."/>
            <person name="Farmer C."/>
            <person name="Delahaunty K."/>
            <person name="Markovic C."/>
            <person name="Hall O."/>
            <person name="Minx P."/>
            <person name="Tomlinson C."/>
            <person name="Mitreva M."/>
            <person name="Hou S."/>
            <person name="Chen J."/>
            <person name="Wollam A."/>
            <person name="Pepin K.H."/>
            <person name="Johnson M."/>
            <person name="Bhonagiri V."/>
            <person name="Zhang X."/>
            <person name="Suruliraj S."/>
            <person name="Warren W."/>
            <person name="Chinwalla A."/>
            <person name="Mardis E.R."/>
            <person name="Wilson R.K."/>
        </authorList>
    </citation>
    <scope>NUCLEOTIDE SEQUENCE [LARGE SCALE GENOMIC DNA]</scope>
    <source>
        <strain evidence="2">DSM 22608 / JCM 16073 / KCTC 15190 / YIT 12066</strain>
    </source>
</reference>
<sequence length="52" mass="6175">MTLTLQEIYRKKAKKHCKSETTSLQTAYISKKKFRGIFSLIKNFAKKAKKYF</sequence>
<name>E8LI17_SUCHY</name>
<organism evidence="1 2">
    <name type="scientific">Succinatimonas hippei (strain DSM 22608 / JCM 16073 / KCTC 15190 / YIT 12066)</name>
    <dbReference type="NCBI Taxonomy" id="762983"/>
    <lineage>
        <taxon>Bacteria</taxon>
        <taxon>Pseudomonadati</taxon>
        <taxon>Pseudomonadota</taxon>
        <taxon>Gammaproteobacteria</taxon>
        <taxon>Aeromonadales</taxon>
        <taxon>Succinivibrionaceae</taxon>
        <taxon>Succinatimonas</taxon>
    </lineage>
</organism>
<protein>
    <submittedName>
        <fullName evidence="1">Uncharacterized protein</fullName>
    </submittedName>
</protein>
<evidence type="ECO:0000313" key="2">
    <source>
        <dbReference type="Proteomes" id="UP000018458"/>
    </source>
</evidence>
<dbReference type="STRING" id="762983.HMPREF9444_00332"/>
<dbReference type="Proteomes" id="UP000018458">
    <property type="component" value="Unassembled WGS sequence"/>
</dbReference>
<dbReference type="HOGENOM" id="CLU_3085479_0_0_6"/>
<gene>
    <name evidence="1" type="ORF">HMPREF9444_00332</name>
</gene>
<dbReference type="AlphaFoldDB" id="E8LI17"/>
<dbReference type="EMBL" id="AEVO01000013">
    <property type="protein sequence ID" value="EFY07838.1"/>
    <property type="molecule type" value="Genomic_DNA"/>
</dbReference>
<accession>E8LI17</accession>
<keyword evidence="2" id="KW-1185">Reference proteome</keyword>
<comment type="caution">
    <text evidence="1">The sequence shown here is derived from an EMBL/GenBank/DDBJ whole genome shotgun (WGS) entry which is preliminary data.</text>
</comment>
<proteinExistence type="predicted"/>
<evidence type="ECO:0000313" key="1">
    <source>
        <dbReference type="EMBL" id="EFY07838.1"/>
    </source>
</evidence>